<reference evidence="3" key="2">
    <citation type="submission" date="2015-01" db="EMBL/GenBank/DDBJ databases">
        <title>Evolutionary Origins and Diversification of the Mycorrhizal Mutualists.</title>
        <authorList>
            <consortium name="DOE Joint Genome Institute"/>
            <consortium name="Mycorrhizal Genomics Consortium"/>
            <person name="Kohler A."/>
            <person name="Kuo A."/>
            <person name="Nagy L.G."/>
            <person name="Floudas D."/>
            <person name="Copeland A."/>
            <person name="Barry K.W."/>
            <person name="Cichocki N."/>
            <person name="Veneault-Fourrey C."/>
            <person name="LaButti K."/>
            <person name="Lindquist E.A."/>
            <person name="Lipzen A."/>
            <person name="Lundell T."/>
            <person name="Morin E."/>
            <person name="Murat C."/>
            <person name="Riley R."/>
            <person name="Ohm R."/>
            <person name="Sun H."/>
            <person name="Tunlid A."/>
            <person name="Henrissat B."/>
            <person name="Grigoriev I.V."/>
            <person name="Hibbett D.S."/>
            <person name="Martin F."/>
        </authorList>
    </citation>
    <scope>NUCLEOTIDE SEQUENCE [LARGE SCALE GENOMIC DNA]</scope>
    <source>
        <strain evidence="3">Ve08.2h10</strain>
    </source>
</reference>
<feature type="compositionally biased region" description="Polar residues" evidence="1">
    <location>
        <begin position="33"/>
        <end position="42"/>
    </location>
</feature>
<protein>
    <submittedName>
        <fullName evidence="2">Uncharacterized protein</fullName>
    </submittedName>
</protein>
<proteinExistence type="predicted"/>
<evidence type="ECO:0000256" key="1">
    <source>
        <dbReference type="SAM" id="MobiDB-lite"/>
    </source>
</evidence>
<sequence>MRRNGEAEKQRNRGRRKRTWSGVGSREAELTSEPVTPSNQAPSLGPGPLPSQKAKASVSKSRPKTPSVTQKAKFGIDVRVTPSESITIYHPLAGPPPQSIPWASALKLIATPVNPLLDPQPGPSLDPKDQIIKVLKVTLPACISLSPDIGTPSRDGQFPSTISFPCIGG</sequence>
<feature type="region of interest" description="Disordered" evidence="1">
    <location>
        <begin position="1"/>
        <end position="73"/>
    </location>
</feature>
<evidence type="ECO:0000313" key="2">
    <source>
        <dbReference type="EMBL" id="KIK72467.1"/>
    </source>
</evidence>
<gene>
    <name evidence="2" type="ORF">PAXRUDRAFT_21954</name>
</gene>
<accession>A0A0D0BLE6</accession>
<evidence type="ECO:0000313" key="3">
    <source>
        <dbReference type="Proteomes" id="UP000054538"/>
    </source>
</evidence>
<organism evidence="2 3">
    <name type="scientific">Paxillus rubicundulus Ve08.2h10</name>
    <dbReference type="NCBI Taxonomy" id="930991"/>
    <lineage>
        <taxon>Eukaryota</taxon>
        <taxon>Fungi</taxon>
        <taxon>Dikarya</taxon>
        <taxon>Basidiomycota</taxon>
        <taxon>Agaricomycotina</taxon>
        <taxon>Agaricomycetes</taxon>
        <taxon>Agaricomycetidae</taxon>
        <taxon>Boletales</taxon>
        <taxon>Paxilineae</taxon>
        <taxon>Paxillaceae</taxon>
        <taxon>Paxillus</taxon>
    </lineage>
</organism>
<dbReference type="InParanoid" id="A0A0D0BLE6"/>
<feature type="compositionally biased region" description="Polar residues" evidence="1">
    <location>
        <begin position="58"/>
        <end position="70"/>
    </location>
</feature>
<dbReference type="EMBL" id="KN830798">
    <property type="protein sequence ID" value="KIK72467.1"/>
    <property type="molecule type" value="Genomic_DNA"/>
</dbReference>
<name>A0A0D0BLE6_9AGAM</name>
<dbReference type="AlphaFoldDB" id="A0A0D0BLE6"/>
<reference evidence="2 3" key="1">
    <citation type="submission" date="2014-04" db="EMBL/GenBank/DDBJ databases">
        <authorList>
            <consortium name="DOE Joint Genome Institute"/>
            <person name="Kuo A."/>
            <person name="Kohler A."/>
            <person name="Jargeat P."/>
            <person name="Nagy L.G."/>
            <person name="Floudas D."/>
            <person name="Copeland A."/>
            <person name="Barry K.W."/>
            <person name="Cichocki N."/>
            <person name="Veneault-Fourrey C."/>
            <person name="LaButti K."/>
            <person name="Lindquist E.A."/>
            <person name="Lipzen A."/>
            <person name="Lundell T."/>
            <person name="Morin E."/>
            <person name="Murat C."/>
            <person name="Sun H."/>
            <person name="Tunlid A."/>
            <person name="Henrissat B."/>
            <person name="Grigoriev I.V."/>
            <person name="Hibbett D.S."/>
            <person name="Martin F."/>
            <person name="Nordberg H.P."/>
            <person name="Cantor M.N."/>
            <person name="Hua S.X."/>
        </authorList>
    </citation>
    <scope>NUCLEOTIDE SEQUENCE [LARGE SCALE GENOMIC DNA]</scope>
    <source>
        <strain evidence="2 3">Ve08.2h10</strain>
    </source>
</reference>
<feature type="compositionally biased region" description="Basic and acidic residues" evidence="1">
    <location>
        <begin position="1"/>
        <end position="11"/>
    </location>
</feature>
<dbReference type="HOGENOM" id="CLU_1579038_0_0_1"/>
<dbReference type="Proteomes" id="UP000054538">
    <property type="component" value="Unassembled WGS sequence"/>
</dbReference>
<keyword evidence="3" id="KW-1185">Reference proteome</keyword>